<feature type="compositionally biased region" description="Low complexity" evidence="6">
    <location>
        <begin position="361"/>
        <end position="378"/>
    </location>
</feature>
<evidence type="ECO:0000259" key="7">
    <source>
        <dbReference type="SMART" id="SM00833"/>
    </source>
</evidence>
<evidence type="ECO:0000256" key="1">
    <source>
        <dbReference type="ARBA" id="ARBA00022741"/>
    </source>
</evidence>
<evidence type="ECO:0000313" key="8">
    <source>
        <dbReference type="EMBL" id="KAF2788245.1"/>
    </source>
</evidence>
<feature type="region of interest" description="Disordered" evidence="6">
    <location>
        <begin position="356"/>
        <end position="386"/>
    </location>
</feature>
<gene>
    <name evidence="8" type="ORF">K505DRAFT_329075</name>
</gene>
<dbReference type="SMART" id="SM00833">
    <property type="entry name" value="CobW_C"/>
    <property type="match status" value="1"/>
</dbReference>
<evidence type="ECO:0000256" key="5">
    <source>
        <dbReference type="ARBA" id="ARBA00049117"/>
    </source>
</evidence>
<protein>
    <submittedName>
        <fullName evidence="8">CobW-domain-containing protein</fullName>
    </submittedName>
</protein>
<dbReference type="AlphaFoldDB" id="A0A6A6WWC3"/>
<dbReference type="EMBL" id="MU002234">
    <property type="protein sequence ID" value="KAF2788245.1"/>
    <property type="molecule type" value="Genomic_DNA"/>
</dbReference>
<dbReference type="InterPro" id="IPR051927">
    <property type="entry name" value="Zn_Chap_cDPG_Synth"/>
</dbReference>
<dbReference type="Pfam" id="PF07683">
    <property type="entry name" value="CobW_C"/>
    <property type="match status" value="1"/>
</dbReference>
<reference evidence="8" key="1">
    <citation type="journal article" date="2020" name="Stud. Mycol.">
        <title>101 Dothideomycetes genomes: a test case for predicting lifestyles and emergence of pathogens.</title>
        <authorList>
            <person name="Haridas S."/>
            <person name="Albert R."/>
            <person name="Binder M."/>
            <person name="Bloem J."/>
            <person name="Labutti K."/>
            <person name="Salamov A."/>
            <person name="Andreopoulos B."/>
            <person name="Baker S."/>
            <person name="Barry K."/>
            <person name="Bills G."/>
            <person name="Bluhm B."/>
            <person name="Cannon C."/>
            <person name="Castanera R."/>
            <person name="Culley D."/>
            <person name="Daum C."/>
            <person name="Ezra D."/>
            <person name="Gonzalez J."/>
            <person name="Henrissat B."/>
            <person name="Kuo A."/>
            <person name="Liang C."/>
            <person name="Lipzen A."/>
            <person name="Lutzoni F."/>
            <person name="Magnuson J."/>
            <person name="Mondo S."/>
            <person name="Nolan M."/>
            <person name="Ohm R."/>
            <person name="Pangilinan J."/>
            <person name="Park H.-J."/>
            <person name="Ramirez L."/>
            <person name="Alfaro M."/>
            <person name="Sun H."/>
            <person name="Tritt A."/>
            <person name="Yoshinaga Y."/>
            <person name="Zwiers L.-H."/>
            <person name="Turgeon B."/>
            <person name="Goodwin S."/>
            <person name="Spatafora J."/>
            <person name="Crous P."/>
            <person name="Grigoriev I."/>
        </authorList>
    </citation>
    <scope>NUCLEOTIDE SEQUENCE</scope>
    <source>
        <strain evidence="8">CBS 109.77</strain>
    </source>
</reference>
<evidence type="ECO:0000256" key="2">
    <source>
        <dbReference type="ARBA" id="ARBA00022801"/>
    </source>
</evidence>
<dbReference type="SUPFAM" id="SSF52540">
    <property type="entry name" value="P-loop containing nucleoside triphosphate hydrolases"/>
    <property type="match status" value="1"/>
</dbReference>
<dbReference type="SUPFAM" id="SSF90002">
    <property type="entry name" value="Hypothetical protein YjiA, C-terminal domain"/>
    <property type="match status" value="1"/>
</dbReference>
<keyword evidence="2" id="KW-0378">Hydrolase</keyword>
<dbReference type="Gene3D" id="3.40.50.300">
    <property type="entry name" value="P-loop containing nucleotide triphosphate hydrolases"/>
    <property type="match status" value="1"/>
</dbReference>
<feature type="domain" description="CobW C-terminal" evidence="7">
    <location>
        <begin position="325"/>
        <end position="494"/>
    </location>
</feature>
<dbReference type="GO" id="GO:0000166">
    <property type="term" value="F:nucleotide binding"/>
    <property type="evidence" value="ECO:0007669"/>
    <property type="project" value="UniProtKB-KW"/>
</dbReference>
<dbReference type="InterPro" id="IPR027417">
    <property type="entry name" value="P-loop_NTPase"/>
</dbReference>
<dbReference type="PANTHER" id="PTHR43603:SF1">
    <property type="entry name" value="ZINC-REGULATED GTPASE METALLOPROTEIN ACTIVATOR 1"/>
    <property type="match status" value="1"/>
</dbReference>
<accession>A0A6A6WWC3</accession>
<evidence type="ECO:0000256" key="6">
    <source>
        <dbReference type="SAM" id="MobiDB-lite"/>
    </source>
</evidence>
<keyword evidence="3" id="KW-0143">Chaperone</keyword>
<dbReference type="InterPro" id="IPR011629">
    <property type="entry name" value="CobW-like_C"/>
</dbReference>
<name>A0A6A6WWC3_9PLEO</name>
<dbReference type="GO" id="GO:0016787">
    <property type="term" value="F:hydrolase activity"/>
    <property type="evidence" value="ECO:0007669"/>
    <property type="project" value="UniProtKB-KW"/>
</dbReference>
<dbReference type="Proteomes" id="UP000799757">
    <property type="component" value="Unassembled WGS sequence"/>
</dbReference>
<dbReference type="InterPro" id="IPR003495">
    <property type="entry name" value="CobW/HypB/UreG_nucleotide-bd"/>
</dbReference>
<proteinExistence type="inferred from homology"/>
<evidence type="ECO:0000313" key="9">
    <source>
        <dbReference type="Proteomes" id="UP000799757"/>
    </source>
</evidence>
<sequence length="555" mass="62278">MAPSKRSDDRTTTFKSRPGMGERKLLPVTVLSGFLGSGKTTLLRHILQSPDHGLRIAVIVNDMASVNVDGALIAQSNTVSAKTNKRDGGEIFVKEKVVQMQNGCICCTLRSDLLVEIAQLAWGEQLFDHVVIESSGISEPQQVAETFTAELTQAMIDAEGMESEERDTFTQVAELGGLKSIATVDTMVTVVDAFRFFSEFDTAEFLQDRFSKDEVPDEDQRTISDLFADQIEFANVIIINKVDVVDKHTLGRVRAYVAALNPSARIIEAKYSKVDVKEMLNTGKFDFSEAIASPGWLKSLHEMTVMDVNGKKRAAPKPETLEYGIGSFVYRARIPFDPLKLYRALEGKFILLQDEMEGDSDTSSTSGTGGTSLITSDSSSEEDEGRMMETHEILANKKACPCFGGLHRSKGIFWFATRPHQMGSWSTAGAMLTLGSEMPWFCTVSQDEWMADEETVSNIQADFEGEWGDRRQELVLIGEKLDSERLTKLFDSCLLSRAEMRKWERVMHDKTFSREEQNEKLQESWDDSYWAEWGQAEIGLEEEHHDHNHGYVRNH</sequence>
<dbReference type="CDD" id="cd03112">
    <property type="entry name" value="CobW-like"/>
    <property type="match status" value="1"/>
</dbReference>
<evidence type="ECO:0000256" key="3">
    <source>
        <dbReference type="ARBA" id="ARBA00023186"/>
    </source>
</evidence>
<dbReference type="Gene3D" id="3.30.1220.10">
    <property type="entry name" value="CobW-like, C-terminal domain"/>
    <property type="match status" value="1"/>
</dbReference>
<dbReference type="OrthoDB" id="272672at2759"/>
<comment type="similarity">
    <text evidence="4">Belongs to the SIMIBI class G3E GTPase family. ZNG1 subfamily.</text>
</comment>
<evidence type="ECO:0000256" key="4">
    <source>
        <dbReference type="ARBA" id="ARBA00034320"/>
    </source>
</evidence>
<keyword evidence="9" id="KW-1185">Reference proteome</keyword>
<dbReference type="PANTHER" id="PTHR43603">
    <property type="entry name" value="COBW DOMAIN-CONTAINING PROTEIN DDB_G0274527"/>
    <property type="match status" value="1"/>
</dbReference>
<keyword evidence="1" id="KW-0547">Nucleotide-binding</keyword>
<dbReference type="InterPro" id="IPR036627">
    <property type="entry name" value="CobW-likC_sf"/>
</dbReference>
<dbReference type="Pfam" id="PF02492">
    <property type="entry name" value="cobW"/>
    <property type="match status" value="1"/>
</dbReference>
<organism evidence="8 9">
    <name type="scientific">Melanomma pulvis-pyrius CBS 109.77</name>
    <dbReference type="NCBI Taxonomy" id="1314802"/>
    <lineage>
        <taxon>Eukaryota</taxon>
        <taxon>Fungi</taxon>
        <taxon>Dikarya</taxon>
        <taxon>Ascomycota</taxon>
        <taxon>Pezizomycotina</taxon>
        <taxon>Dothideomycetes</taxon>
        <taxon>Pleosporomycetidae</taxon>
        <taxon>Pleosporales</taxon>
        <taxon>Melanommataceae</taxon>
        <taxon>Melanomma</taxon>
    </lineage>
</organism>
<comment type="catalytic activity">
    <reaction evidence="5">
        <text>GTP + H2O = GDP + phosphate + H(+)</text>
        <dbReference type="Rhea" id="RHEA:19669"/>
        <dbReference type="ChEBI" id="CHEBI:15377"/>
        <dbReference type="ChEBI" id="CHEBI:15378"/>
        <dbReference type="ChEBI" id="CHEBI:37565"/>
        <dbReference type="ChEBI" id="CHEBI:43474"/>
        <dbReference type="ChEBI" id="CHEBI:58189"/>
    </reaction>
    <physiologicalReaction direction="left-to-right" evidence="5">
        <dbReference type="Rhea" id="RHEA:19670"/>
    </physiologicalReaction>
</comment>